<keyword evidence="4" id="KW-1185">Reference proteome</keyword>
<feature type="region of interest" description="Disordered" evidence="1">
    <location>
        <begin position="271"/>
        <end position="385"/>
    </location>
</feature>
<organism evidence="3 4">
    <name type="scientific">Cadophora malorum</name>
    <dbReference type="NCBI Taxonomy" id="108018"/>
    <lineage>
        <taxon>Eukaryota</taxon>
        <taxon>Fungi</taxon>
        <taxon>Dikarya</taxon>
        <taxon>Ascomycota</taxon>
        <taxon>Pezizomycotina</taxon>
        <taxon>Leotiomycetes</taxon>
        <taxon>Helotiales</taxon>
        <taxon>Ploettnerulaceae</taxon>
        <taxon>Cadophora</taxon>
    </lineage>
</organism>
<evidence type="ECO:0000259" key="2">
    <source>
        <dbReference type="PROSITE" id="PS50800"/>
    </source>
</evidence>
<feature type="compositionally biased region" description="Polar residues" evidence="1">
    <location>
        <begin position="307"/>
        <end position="336"/>
    </location>
</feature>
<dbReference type="PROSITE" id="PS50800">
    <property type="entry name" value="SAP"/>
    <property type="match status" value="1"/>
</dbReference>
<gene>
    <name evidence="3" type="ORF">IFR04_002685</name>
</gene>
<feature type="compositionally biased region" description="Low complexity" evidence="1">
    <location>
        <begin position="356"/>
        <end position="368"/>
    </location>
</feature>
<feature type="compositionally biased region" description="Low complexity" evidence="1">
    <location>
        <begin position="294"/>
        <end position="306"/>
    </location>
</feature>
<dbReference type="AlphaFoldDB" id="A0A8H8BU61"/>
<accession>A0A8H8BU61</accession>
<feature type="domain" description="SAP" evidence="2">
    <location>
        <begin position="484"/>
        <end position="518"/>
    </location>
</feature>
<feature type="compositionally biased region" description="Low complexity" evidence="1">
    <location>
        <begin position="72"/>
        <end position="86"/>
    </location>
</feature>
<evidence type="ECO:0000313" key="3">
    <source>
        <dbReference type="EMBL" id="KAG4424131.1"/>
    </source>
</evidence>
<evidence type="ECO:0000313" key="4">
    <source>
        <dbReference type="Proteomes" id="UP000664132"/>
    </source>
</evidence>
<feature type="compositionally biased region" description="Polar residues" evidence="1">
    <location>
        <begin position="107"/>
        <end position="119"/>
    </location>
</feature>
<evidence type="ECO:0000256" key="1">
    <source>
        <dbReference type="SAM" id="MobiDB-lite"/>
    </source>
</evidence>
<comment type="caution">
    <text evidence="3">The sequence shown here is derived from an EMBL/GenBank/DDBJ whole genome shotgun (WGS) entry which is preliminary data.</text>
</comment>
<feature type="region of interest" description="Disordered" evidence="1">
    <location>
        <begin position="19"/>
        <end position="125"/>
    </location>
</feature>
<reference evidence="3" key="1">
    <citation type="submission" date="2021-02" db="EMBL/GenBank/DDBJ databases">
        <title>Genome sequence Cadophora malorum strain M34.</title>
        <authorList>
            <person name="Stefanovic E."/>
            <person name="Vu D."/>
            <person name="Scully C."/>
            <person name="Dijksterhuis J."/>
            <person name="Roader J."/>
            <person name="Houbraken J."/>
        </authorList>
    </citation>
    <scope>NUCLEOTIDE SEQUENCE</scope>
    <source>
        <strain evidence="3">M34</strain>
    </source>
</reference>
<feature type="compositionally biased region" description="Low complexity" evidence="1">
    <location>
        <begin position="44"/>
        <end position="56"/>
    </location>
</feature>
<name>A0A8H8BU61_9HELO</name>
<feature type="compositionally biased region" description="Polar residues" evidence="1">
    <location>
        <begin position="19"/>
        <end position="43"/>
    </location>
</feature>
<feature type="compositionally biased region" description="Basic and acidic residues" evidence="1">
    <location>
        <begin position="271"/>
        <end position="292"/>
    </location>
</feature>
<dbReference type="EMBL" id="JAFJYH010000024">
    <property type="protein sequence ID" value="KAG4424131.1"/>
    <property type="molecule type" value="Genomic_DNA"/>
</dbReference>
<proteinExistence type="predicted"/>
<dbReference type="InterPro" id="IPR003034">
    <property type="entry name" value="SAP_dom"/>
</dbReference>
<dbReference type="Proteomes" id="UP000664132">
    <property type="component" value="Unassembled WGS sequence"/>
</dbReference>
<sequence>MEASPDRKIQTTTDLTISTSHKVSEMSSTIASDASKTVSPDCNTSSATELALSTSSKVTPLHSPAPRTLKQNASTDTAQDTSTANDENIISKLVSENNPGSAAITDNLPTTPKSRSPVSPSIGFPNIADKTITGIEQTTTADVKVNSNTSPAFIMDNAVKVDPVTTSNLRAVKSDPAIHPRNGGSSPAVQLKSGAQFNNKENIQPIPAGSKNVATTLTTEVKTNSAMSGNRDAGELKRLRELQAKCRARGINTYGSPTQLLQRLLAMDQREREFEQEHERQMKELRKQKAENPSRSTSQASSRASSPGNASQATNGQSQVTPAISPTPAGQRQANLAGTKIRSPTMPNTTKPFAKSSVSQQIQSQSVIDSAKTKPIDSTRPFASQDIRLEPNAMPTKVVAANTARSSAPQTTKLYQAGLSVSSVASNTARRFASRDIRVYPDAQHAFSQIIKAMPQDNNRLSQAAKPTNVKVITTSRAEDNASYIHTHTFELKNECFKRGLPGYGSRKDLVSRLMKHHLNNLKAEYKRANEYARIHDSDSEAMLKKQILWFRLECFLEHSSNQIGLSGEPTRAACDAAVRAGKYFAPRHARIMKKELAKVIAQEKALQADKAKKGF</sequence>
<protein>
    <recommendedName>
        <fullName evidence="2">SAP domain-containing protein</fullName>
    </recommendedName>
</protein>
<dbReference type="OrthoDB" id="3558873at2759"/>